<name>A0A1C3YZ93_9GAMM</name>
<keyword evidence="3" id="KW-1185">Reference proteome</keyword>
<evidence type="ECO:0000313" key="3">
    <source>
        <dbReference type="Proteomes" id="UP000199670"/>
    </source>
</evidence>
<feature type="transmembrane region" description="Helical" evidence="1">
    <location>
        <begin position="117"/>
        <end position="136"/>
    </location>
</feature>
<dbReference type="OrthoDB" id="3239888at2"/>
<dbReference type="AlphaFoldDB" id="A0A1C3YZ93"/>
<dbReference type="Pfam" id="PF14387">
    <property type="entry name" value="DUF4418"/>
    <property type="match status" value="1"/>
</dbReference>
<dbReference type="STRING" id="1798182.GA0061081_101182"/>
<keyword evidence="1" id="KW-0812">Transmembrane</keyword>
<proteinExistence type="predicted"/>
<reference evidence="3" key="1">
    <citation type="submission" date="2016-08" db="EMBL/GenBank/DDBJ databases">
        <authorList>
            <person name="Varghese N."/>
            <person name="Submissions Spin"/>
        </authorList>
    </citation>
    <scope>NUCLEOTIDE SEQUENCE [LARGE SCALE GENOMIC DNA]</scope>
    <source>
        <strain evidence="3">R-53248</strain>
    </source>
</reference>
<organism evidence="2 3">
    <name type="scientific">Gilliamella bombicola</name>
    <dbReference type="NCBI Taxonomy" id="1798182"/>
    <lineage>
        <taxon>Bacteria</taxon>
        <taxon>Pseudomonadati</taxon>
        <taxon>Pseudomonadota</taxon>
        <taxon>Gammaproteobacteria</taxon>
        <taxon>Orbales</taxon>
        <taxon>Orbaceae</taxon>
        <taxon>Gilliamella</taxon>
    </lineage>
</organism>
<feature type="transmembrane region" description="Helical" evidence="1">
    <location>
        <begin position="5"/>
        <end position="25"/>
    </location>
</feature>
<dbReference type="EMBL" id="FMAQ01000001">
    <property type="protein sequence ID" value="SCB75399.1"/>
    <property type="molecule type" value="Genomic_DNA"/>
</dbReference>
<feature type="transmembrane region" description="Helical" evidence="1">
    <location>
        <begin position="90"/>
        <end position="110"/>
    </location>
</feature>
<feature type="transmembrane region" description="Helical" evidence="1">
    <location>
        <begin position="151"/>
        <end position="170"/>
    </location>
</feature>
<dbReference type="RefSeq" id="WP_091346205.1">
    <property type="nucleotide sequence ID" value="NZ_FMAQ01000001.1"/>
</dbReference>
<accession>A0A1C3YZ93</accession>
<protein>
    <recommendedName>
        <fullName evidence="4">DUF4418 domain-containing protein</fullName>
    </recommendedName>
</protein>
<dbReference type="Proteomes" id="UP000199670">
    <property type="component" value="Unassembled WGS sequence"/>
</dbReference>
<gene>
    <name evidence="2" type="ORF">GA0061081_101182</name>
</gene>
<keyword evidence="1" id="KW-0472">Membrane</keyword>
<keyword evidence="1" id="KW-1133">Transmembrane helix</keyword>
<evidence type="ECO:0008006" key="4">
    <source>
        <dbReference type="Google" id="ProtNLM"/>
    </source>
</evidence>
<sequence>MKNRIISSSIFIVLGVLIILFPLYILPVCPPPENAVMPVDTMSHTMNDSMGGTVSNAMDRASSELAHSGHMHAAGAGKIMKCFWTARAEIGVGCLVIAIGVLLLISRTVFVRMGLSMALACISLLAMAIPTILIGVCSNEMMRCNMGSKPALVLLSSLLFIVAVVNTYYLNKKTKNR</sequence>
<evidence type="ECO:0000313" key="2">
    <source>
        <dbReference type="EMBL" id="SCB75399.1"/>
    </source>
</evidence>
<dbReference type="InterPro" id="IPR025531">
    <property type="entry name" value="DUF4418"/>
</dbReference>
<evidence type="ECO:0000256" key="1">
    <source>
        <dbReference type="SAM" id="Phobius"/>
    </source>
</evidence>